<evidence type="ECO:0000256" key="7">
    <source>
        <dbReference type="ARBA" id="ARBA00023170"/>
    </source>
</evidence>
<dbReference type="Pfam" id="PF00001">
    <property type="entry name" value="7tm_1"/>
    <property type="match status" value="1"/>
</dbReference>
<feature type="transmembrane region" description="Helical" evidence="10">
    <location>
        <begin position="75"/>
        <end position="96"/>
    </location>
</feature>
<dbReference type="GO" id="GO:0004930">
    <property type="term" value="F:G protein-coupled receptor activity"/>
    <property type="evidence" value="ECO:0007669"/>
    <property type="project" value="UniProtKB-KW"/>
</dbReference>
<feature type="transmembrane region" description="Helical" evidence="10">
    <location>
        <begin position="210"/>
        <end position="231"/>
    </location>
</feature>
<dbReference type="InterPro" id="IPR000276">
    <property type="entry name" value="GPCR_Rhodpsn"/>
</dbReference>
<dbReference type="SUPFAM" id="SSF81321">
    <property type="entry name" value="Family A G protein-coupled receptor-like"/>
    <property type="match status" value="1"/>
</dbReference>
<dbReference type="CDD" id="cd00637">
    <property type="entry name" value="7tm_classA_rhodopsin-like"/>
    <property type="match status" value="1"/>
</dbReference>
<evidence type="ECO:0000256" key="2">
    <source>
        <dbReference type="ARBA" id="ARBA00022475"/>
    </source>
</evidence>
<dbReference type="InterPro" id="IPR017452">
    <property type="entry name" value="GPCR_Rhodpsn_7TM"/>
</dbReference>
<evidence type="ECO:0000256" key="4">
    <source>
        <dbReference type="ARBA" id="ARBA00022989"/>
    </source>
</evidence>
<proteinExistence type="predicted"/>
<feature type="transmembrane region" description="Helical" evidence="10">
    <location>
        <begin position="116"/>
        <end position="134"/>
    </location>
</feature>
<accession>A0A9X6RKL6</accession>
<evidence type="ECO:0000313" key="12">
    <source>
        <dbReference type="EMBL" id="OWA51052.1"/>
    </source>
</evidence>
<evidence type="ECO:0000256" key="1">
    <source>
        <dbReference type="ARBA" id="ARBA00004651"/>
    </source>
</evidence>
<dbReference type="AlphaFoldDB" id="A0A9X6RKL6"/>
<feature type="region of interest" description="Disordered" evidence="9">
    <location>
        <begin position="409"/>
        <end position="429"/>
    </location>
</feature>
<dbReference type="Proteomes" id="UP000192578">
    <property type="component" value="Unassembled WGS sequence"/>
</dbReference>
<keyword evidence="6 10" id="KW-0472">Membrane</keyword>
<feature type="transmembrane region" description="Helical" evidence="10">
    <location>
        <begin position="252"/>
        <end position="274"/>
    </location>
</feature>
<feature type="transmembrane region" description="Helical" evidence="10">
    <location>
        <begin position="37"/>
        <end position="63"/>
    </location>
</feature>
<protein>
    <recommendedName>
        <fullName evidence="11">G-protein coupled receptors family 1 profile domain-containing protein</fullName>
    </recommendedName>
</protein>
<keyword evidence="2" id="KW-1003">Cell membrane</keyword>
<evidence type="ECO:0000256" key="8">
    <source>
        <dbReference type="ARBA" id="ARBA00023224"/>
    </source>
</evidence>
<dbReference type="EMBL" id="MTYJ01000213">
    <property type="protein sequence ID" value="OWA51052.1"/>
    <property type="molecule type" value="Genomic_DNA"/>
</dbReference>
<keyword evidence="5" id="KW-0297">G-protein coupled receptor</keyword>
<evidence type="ECO:0000313" key="13">
    <source>
        <dbReference type="Proteomes" id="UP000192578"/>
    </source>
</evidence>
<sequence>MVAQNVSHFLSASSTTVAVVSINNTIPTVVVPPDRPLYWLVSVLLTTGFATFANAVLLTALLINRKLRESSSSPLLIHIISLELLKATLAVPIYVLPLYLGPTWILPAHFCPIQHFIVYVTFEAELYADSLIAVHRLIATVMPRHFKRINRPRTIVMAVSFPWVVSILGTIFPVMGVGVDLVPFNSTTTGGCTPLLKKGSVDTVSIETVFGVYVPTAVTGISYAIILIKTCSDICRGTASRALRRRFAISRVLVLSFVWSSISLTPFNIVNGFFAEEFAQNMPVQEGLCWLSTSFSAINPVSSKPFQSYTENPRSRTKGASQICIETRNGTITLSHIVSRKQLAVEDADYAVTHLLSILLRQNAPYRPVAHSRIFFWASSKMFQDGVKDVFYGMVCRKRTASVEPSRFFTGTRRGTEGTIHPDHSQTRM</sequence>
<keyword evidence="13" id="KW-1185">Reference proteome</keyword>
<evidence type="ECO:0000256" key="6">
    <source>
        <dbReference type="ARBA" id="ARBA00023136"/>
    </source>
</evidence>
<feature type="domain" description="G-protein coupled receptors family 1 profile" evidence="11">
    <location>
        <begin position="53"/>
        <end position="303"/>
    </location>
</feature>
<name>A0A9X6RKL6_HYPEX</name>
<keyword evidence="8" id="KW-0807">Transducer</keyword>
<evidence type="ECO:0000256" key="9">
    <source>
        <dbReference type="SAM" id="MobiDB-lite"/>
    </source>
</evidence>
<gene>
    <name evidence="12" type="ORF">BV898_15554</name>
</gene>
<comment type="caution">
    <text evidence="12">The sequence shown here is derived from an EMBL/GenBank/DDBJ whole genome shotgun (WGS) entry which is preliminary data.</text>
</comment>
<organism evidence="12 13">
    <name type="scientific">Hypsibius exemplaris</name>
    <name type="common">Freshwater tardigrade</name>
    <dbReference type="NCBI Taxonomy" id="2072580"/>
    <lineage>
        <taxon>Eukaryota</taxon>
        <taxon>Metazoa</taxon>
        <taxon>Ecdysozoa</taxon>
        <taxon>Tardigrada</taxon>
        <taxon>Eutardigrada</taxon>
        <taxon>Parachela</taxon>
        <taxon>Hypsibioidea</taxon>
        <taxon>Hypsibiidae</taxon>
        <taxon>Hypsibius</taxon>
    </lineage>
</organism>
<reference evidence="13" key="1">
    <citation type="submission" date="2017-01" db="EMBL/GenBank/DDBJ databases">
        <title>Comparative genomics of anhydrobiosis in the tardigrade Hypsibius dujardini.</title>
        <authorList>
            <person name="Yoshida Y."/>
            <person name="Koutsovoulos G."/>
            <person name="Laetsch D."/>
            <person name="Stevens L."/>
            <person name="Kumar S."/>
            <person name="Horikawa D."/>
            <person name="Ishino K."/>
            <person name="Komine S."/>
            <person name="Tomita M."/>
            <person name="Blaxter M."/>
            <person name="Arakawa K."/>
        </authorList>
    </citation>
    <scope>NUCLEOTIDE SEQUENCE [LARGE SCALE GENOMIC DNA]</scope>
    <source>
        <strain evidence="13">Z151</strain>
    </source>
</reference>
<dbReference type="Gene3D" id="1.20.1070.10">
    <property type="entry name" value="Rhodopsin 7-helix transmembrane proteins"/>
    <property type="match status" value="1"/>
</dbReference>
<evidence type="ECO:0000256" key="3">
    <source>
        <dbReference type="ARBA" id="ARBA00022692"/>
    </source>
</evidence>
<keyword evidence="4 10" id="KW-1133">Transmembrane helix</keyword>
<keyword evidence="3 10" id="KW-0812">Transmembrane</keyword>
<feature type="compositionally biased region" description="Basic and acidic residues" evidence="9">
    <location>
        <begin position="414"/>
        <end position="429"/>
    </location>
</feature>
<evidence type="ECO:0000256" key="10">
    <source>
        <dbReference type="SAM" id="Phobius"/>
    </source>
</evidence>
<comment type="subcellular location">
    <subcellularLocation>
        <location evidence="1">Cell membrane</location>
        <topology evidence="1">Multi-pass membrane protein</topology>
    </subcellularLocation>
</comment>
<keyword evidence="7" id="KW-0675">Receptor</keyword>
<dbReference type="PANTHER" id="PTHR24228:SF59">
    <property type="entry name" value="NEUROPEPTIDE RECEPTOR 15"/>
    <property type="match status" value="1"/>
</dbReference>
<dbReference type="GO" id="GO:0005886">
    <property type="term" value="C:plasma membrane"/>
    <property type="evidence" value="ECO:0007669"/>
    <property type="project" value="UniProtKB-SubCell"/>
</dbReference>
<evidence type="ECO:0000259" key="11">
    <source>
        <dbReference type="PROSITE" id="PS50262"/>
    </source>
</evidence>
<feature type="transmembrane region" description="Helical" evidence="10">
    <location>
        <begin position="155"/>
        <end position="175"/>
    </location>
</feature>
<evidence type="ECO:0000256" key="5">
    <source>
        <dbReference type="ARBA" id="ARBA00023040"/>
    </source>
</evidence>
<dbReference type="PANTHER" id="PTHR24228">
    <property type="entry name" value="B2 BRADYKININ RECEPTOR/ANGIOTENSIN II RECEPTOR"/>
    <property type="match status" value="1"/>
</dbReference>
<dbReference type="PROSITE" id="PS50262">
    <property type="entry name" value="G_PROTEIN_RECEP_F1_2"/>
    <property type="match status" value="1"/>
</dbReference>